<feature type="compositionally biased region" description="Basic and acidic residues" evidence="1">
    <location>
        <begin position="266"/>
        <end position="277"/>
    </location>
</feature>
<dbReference type="EMBL" id="JABFDN010000002">
    <property type="protein sequence ID" value="NPU64828.1"/>
    <property type="molecule type" value="Genomic_DNA"/>
</dbReference>
<feature type="compositionally biased region" description="Basic and acidic residues" evidence="1">
    <location>
        <begin position="57"/>
        <end position="80"/>
    </location>
</feature>
<reference evidence="2" key="1">
    <citation type="submission" date="2020-05" db="EMBL/GenBank/DDBJ databases">
        <title>Nod-independent and nitrogen-fixing Bradyrhizobium aeschynomene sp. nov. isolated from nodules of Aeschynomene indica.</title>
        <authorList>
            <person name="Zhang Z."/>
        </authorList>
    </citation>
    <scope>NUCLEOTIDE SEQUENCE</scope>
    <source>
        <strain evidence="2">83012</strain>
    </source>
</reference>
<evidence type="ECO:0000313" key="3">
    <source>
        <dbReference type="Proteomes" id="UP000886476"/>
    </source>
</evidence>
<organism evidence="2 3">
    <name type="scientific">Bradyrhizobium aeschynomenes</name>
    <dbReference type="NCBI Taxonomy" id="2734909"/>
    <lineage>
        <taxon>Bacteria</taxon>
        <taxon>Pseudomonadati</taxon>
        <taxon>Pseudomonadota</taxon>
        <taxon>Alphaproteobacteria</taxon>
        <taxon>Hyphomicrobiales</taxon>
        <taxon>Nitrobacteraceae</taxon>
        <taxon>Bradyrhizobium</taxon>
    </lineage>
</organism>
<sequence length="302" mass="31352">MLKYLTKFALEIIPSVVATIVGAYIVNHYINTKPDSPPSTVAAVASAAYAKLTGSKAEAKGDAPKSLDKSADGAKVEAKAGAKPAETSADVSNIPAPGIKAKGVSEKSLADKAAEKAVEVKPTETASLPAETPRHPVSPREKIMSRNAPAEAPAAPQEDRRDAADLARAAIERLRANEGKTAGERAAEKPSQVDPAREMPRIVTAAPQVAPVRPLPPPISVSAPPNDQSVLATNAPGVAPSYTGSVQPDGRPTPPAEIPASQLRPLDLRADRADPSIKDQMSSVAKDMMSAAKSVFHSVLPK</sequence>
<feature type="region of interest" description="Disordered" evidence="1">
    <location>
        <begin position="55"/>
        <end position="99"/>
    </location>
</feature>
<protein>
    <submittedName>
        <fullName evidence="2">Uncharacterized protein</fullName>
    </submittedName>
</protein>
<dbReference type="RefSeq" id="WP_172109937.1">
    <property type="nucleotide sequence ID" value="NZ_JABFDM010000014.1"/>
</dbReference>
<dbReference type="Proteomes" id="UP000886476">
    <property type="component" value="Unassembled WGS sequence"/>
</dbReference>
<evidence type="ECO:0000256" key="1">
    <source>
        <dbReference type="SAM" id="MobiDB-lite"/>
    </source>
</evidence>
<comment type="caution">
    <text evidence="2">The sequence shown here is derived from an EMBL/GenBank/DDBJ whole genome shotgun (WGS) entry which is preliminary data.</text>
</comment>
<feature type="compositionally biased region" description="Basic and acidic residues" evidence="1">
    <location>
        <begin position="157"/>
        <end position="188"/>
    </location>
</feature>
<feature type="region of interest" description="Disordered" evidence="1">
    <location>
        <begin position="115"/>
        <end position="285"/>
    </location>
</feature>
<name>A0ABX2CAL1_9BRAD</name>
<proteinExistence type="predicted"/>
<gene>
    <name evidence="2" type="ORF">HL667_07485</name>
</gene>
<feature type="compositionally biased region" description="Basic and acidic residues" evidence="1">
    <location>
        <begin position="132"/>
        <end position="144"/>
    </location>
</feature>
<accession>A0ABX2CAL1</accession>
<evidence type="ECO:0000313" key="2">
    <source>
        <dbReference type="EMBL" id="NPU64828.1"/>
    </source>
</evidence>
<keyword evidence="3" id="KW-1185">Reference proteome</keyword>